<dbReference type="OrthoDB" id="1449062at2"/>
<keyword evidence="1" id="KW-0472">Membrane</keyword>
<organism evidence="2 3">
    <name type="scientific">Hymenobacter amundsenii</name>
    <dbReference type="NCBI Taxonomy" id="2006685"/>
    <lineage>
        <taxon>Bacteria</taxon>
        <taxon>Pseudomonadati</taxon>
        <taxon>Bacteroidota</taxon>
        <taxon>Cytophagia</taxon>
        <taxon>Cytophagales</taxon>
        <taxon>Hymenobacteraceae</taxon>
        <taxon>Hymenobacter</taxon>
    </lineage>
</organism>
<proteinExistence type="predicted"/>
<dbReference type="Proteomes" id="UP000197277">
    <property type="component" value="Unassembled WGS sequence"/>
</dbReference>
<dbReference type="EMBL" id="NIRR01000001">
    <property type="protein sequence ID" value="OWP64884.1"/>
    <property type="molecule type" value="Genomic_DNA"/>
</dbReference>
<keyword evidence="1" id="KW-0812">Transmembrane</keyword>
<accession>A0A246FT06</accession>
<keyword evidence="1" id="KW-1133">Transmembrane helix</keyword>
<feature type="transmembrane region" description="Helical" evidence="1">
    <location>
        <begin position="6"/>
        <end position="24"/>
    </location>
</feature>
<reference evidence="2 3" key="1">
    <citation type="submission" date="2017-06" db="EMBL/GenBank/DDBJ databases">
        <title>Hymenobacter amundsenii sp. nov. isolated from regoliths in Antarctica.</title>
        <authorList>
            <person name="Sedlacek I."/>
            <person name="Kralova S."/>
            <person name="Pantucek R."/>
            <person name="Svec P."/>
            <person name="Holochova P."/>
            <person name="Stankova E."/>
            <person name="Vrbovska V."/>
            <person name="Busse H.-J."/>
        </authorList>
    </citation>
    <scope>NUCLEOTIDE SEQUENCE [LARGE SCALE GENOMIC DNA]</scope>
    <source>
        <strain evidence="2 3">CCM 8682</strain>
    </source>
</reference>
<name>A0A246FT06_9BACT</name>
<protein>
    <submittedName>
        <fullName evidence="2">Uncharacterized protein</fullName>
    </submittedName>
</protein>
<evidence type="ECO:0000313" key="3">
    <source>
        <dbReference type="Proteomes" id="UP000197277"/>
    </source>
</evidence>
<evidence type="ECO:0000313" key="2">
    <source>
        <dbReference type="EMBL" id="OWP64884.1"/>
    </source>
</evidence>
<dbReference type="RefSeq" id="WP_088462495.1">
    <property type="nucleotide sequence ID" value="NZ_NIRR01000001.1"/>
</dbReference>
<sequence>MTLVWSILNLLLIALIFYAFWRVFKLIGQQVGKGIAVLFMVGLFGFRGGSSKSEETINENLVHHTRVSNFHKAPLLTYVTRPIGNQLKLYVRASYRANDPELTPVRLTASVNGLVAGHEWTPMGGVTNIDRDSVPTYEIRMIHRWNLLNYNMFTEFETYEGTLPKPGKMGPRGTVK</sequence>
<dbReference type="AlphaFoldDB" id="A0A246FT06"/>
<gene>
    <name evidence="2" type="ORF">CDA63_00560</name>
</gene>
<keyword evidence="3" id="KW-1185">Reference proteome</keyword>
<evidence type="ECO:0000256" key="1">
    <source>
        <dbReference type="SAM" id="Phobius"/>
    </source>
</evidence>
<comment type="caution">
    <text evidence="2">The sequence shown here is derived from an EMBL/GenBank/DDBJ whole genome shotgun (WGS) entry which is preliminary data.</text>
</comment>